<protein>
    <recommendedName>
        <fullName evidence="5">Metallo-beta-lactamase domain-containing protein</fullName>
    </recommendedName>
</protein>
<evidence type="ECO:0000313" key="6">
    <source>
        <dbReference type="EMBL" id="SUZ56613.1"/>
    </source>
</evidence>
<evidence type="ECO:0000256" key="1">
    <source>
        <dbReference type="ARBA" id="ARBA00001947"/>
    </source>
</evidence>
<dbReference type="InterPro" id="IPR001279">
    <property type="entry name" value="Metallo-B-lactamas"/>
</dbReference>
<dbReference type="InterPro" id="IPR051453">
    <property type="entry name" value="MBL_Glyoxalase_II"/>
</dbReference>
<accession>A0A381NT12</accession>
<feature type="domain" description="Metallo-beta-lactamase" evidence="5">
    <location>
        <begin position="21"/>
        <end position="201"/>
    </location>
</feature>
<comment type="cofactor">
    <cofactor evidence="1">
        <name>Zn(2+)</name>
        <dbReference type="ChEBI" id="CHEBI:29105"/>
    </cofactor>
</comment>
<proteinExistence type="predicted"/>
<sequence>MSENNDNRPIKAVVVPVTPFQQNCSIIWCTDSSIGAVVDPGGDPEKILATIEEHKVEVEKILITHAHLDHAGSAAKLSRELQVPIEGPHKEDIFLIESLEEQGKRFGLNGAEIFETSRYLVGGDEVTVGDQTFGVRHCPGHTPGHIIFFHKEANLAAVGDVIFLGSIGRSDLPRGNHEQLVQSIINELWPLGDEMTFIPGHGQLSTFGQERMTNPYVSDFALGVDREINEKIKNQED</sequence>
<keyword evidence="2" id="KW-0479">Metal-binding</keyword>
<keyword evidence="3" id="KW-0378">Hydrolase</keyword>
<dbReference type="Pfam" id="PF00753">
    <property type="entry name" value="Lactamase_B"/>
    <property type="match status" value="1"/>
</dbReference>
<dbReference type="GO" id="GO:0046872">
    <property type="term" value="F:metal ion binding"/>
    <property type="evidence" value="ECO:0007669"/>
    <property type="project" value="UniProtKB-KW"/>
</dbReference>
<dbReference type="PANTHER" id="PTHR46233">
    <property type="entry name" value="HYDROXYACYLGLUTATHIONE HYDROLASE GLOC"/>
    <property type="match status" value="1"/>
</dbReference>
<dbReference type="SMART" id="SM00849">
    <property type="entry name" value="Lactamase_B"/>
    <property type="match status" value="1"/>
</dbReference>
<dbReference type="InterPro" id="IPR036866">
    <property type="entry name" value="RibonucZ/Hydroxyglut_hydro"/>
</dbReference>
<dbReference type="PANTHER" id="PTHR46233:SF3">
    <property type="entry name" value="HYDROXYACYLGLUTATHIONE HYDROLASE GLOC"/>
    <property type="match status" value="1"/>
</dbReference>
<evidence type="ECO:0000259" key="5">
    <source>
        <dbReference type="SMART" id="SM00849"/>
    </source>
</evidence>
<evidence type="ECO:0000256" key="3">
    <source>
        <dbReference type="ARBA" id="ARBA00022801"/>
    </source>
</evidence>
<gene>
    <name evidence="6" type="ORF">METZ01_LOCUS9467</name>
</gene>
<evidence type="ECO:0000256" key="2">
    <source>
        <dbReference type="ARBA" id="ARBA00022723"/>
    </source>
</evidence>
<keyword evidence="4" id="KW-0862">Zinc</keyword>
<name>A0A381NT12_9ZZZZ</name>
<dbReference type="GO" id="GO:0016787">
    <property type="term" value="F:hydrolase activity"/>
    <property type="evidence" value="ECO:0007669"/>
    <property type="project" value="UniProtKB-KW"/>
</dbReference>
<dbReference type="EMBL" id="UINC01000512">
    <property type="protein sequence ID" value="SUZ56613.1"/>
    <property type="molecule type" value="Genomic_DNA"/>
</dbReference>
<dbReference type="Gene3D" id="3.60.15.10">
    <property type="entry name" value="Ribonuclease Z/Hydroxyacylglutathione hydrolase-like"/>
    <property type="match status" value="1"/>
</dbReference>
<dbReference type="SUPFAM" id="SSF56281">
    <property type="entry name" value="Metallo-hydrolase/oxidoreductase"/>
    <property type="match status" value="1"/>
</dbReference>
<evidence type="ECO:0000256" key="4">
    <source>
        <dbReference type="ARBA" id="ARBA00022833"/>
    </source>
</evidence>
<dbReference type="AlphaFoldDB" id="A0A381NT12"/>
<dbReference type="CDD" id="cd07737">
    <property type="entry name" value="YcbL-like_MBL-fold"/>
    <property type="match status" value="1"/>
</dbReference>
<reference evidence="6" key="1">
    <citation type="submission" date="2018-05" db="EMBL/GenBank/DDBJ databases">
        <authorList>
            <person name="Lanie J.A."/>
            <person name="Ng W.-L."/>
            <person name="Kazmierczak K.M."/>
            <person name="Andrzejewski T.M."/>
            <person name="Davidsen T.M."/>
            <person name="Wayne K.J."/>
            <person name="Tettelin H."/>
            <person name="Glass J.I."/>
            <person name="Rusch D."/>
            <person name="Podicherti R."/>
            <person name="Tsui H.-C.T."/>
            <person name="Winkler M.E."/>
        </authorList>
    </citation>
    <scope>NUCLEOTIDE SEQUENCE</scope>
</reference>
<organism evidence="6">
    <name type="scientific">marine metagenome</name>
    <dbReference type="NCBI Taxonomy" id="408172"/>
    <lineage>
        <taxon>unclassified sequences</taxon>
        <taxon>metagenomes</taxon>
        <taxon>ecological metagenomes</taxon>
    </lineage>
</organism>